<name>A0A5E4YFK5_9BURK</name>
<dbReference type="EMBL" id="CABPSJ010000007">
    <property type="protein sequence ID" value="VVE47247.1"/>
    <property type="molecule type" value="Genomic_DNA"/>
</dbReference>
<organism evidence="1 2">
    <name type="scientific">Pandoraea communis</name>
    <dbReference type="NCBI Taxonomy" id="2508297"/>
    <lineage>
        <taxon>Bacteria</taxon>
        <taxon>Pseudomonadati</taxon>
        <taxon>Pseudomonadota</taxon>
        <taxon>Betaproteobacteria</taxon>
        <taxon>Burkholderiales</taxon>
        <taxon>Burkholderiaceae</taxon>
        <taxon>Pandoraea</taxon>
    </lineage>
</organism>
<protein>
    <submittedName>
        <fullName evidence="1">AI-2E family transporter</fullName>
    </submittedName>
</protein>
<gene>
    <name evidence="1" type="ORF">PCO31110_04536</name>
</gene>
<dbReference type="RefSeq" id="WP_150691430.1">
    <property type="nucleotide sequence ID" value="NZ_CABPSJ010000007.1"/>
</dbReference>
<dbReference type="OrthoDB" id="9799225at2"/>
<accession>A0A5E4YFK5</accession>
<dbReference type="Proteomes" id="UP000337189">
    <property type="component" value="Unassembled WGS sequence"/>
</dbReference>
<evidence type="ECO:0000313" key="1">
    <source>
        <dbReference type="EMBL" id="VVE47247.1"/>
    </source>
</evidence>
<reference evidence="1 2" key="1">
    <citation type="submission" date="2019-08" db="EMBL/GenBank/DDBJ databases">
        <authorList>
            <person name="Peeters C."/>
        </authorList>
    </citation>
    <scope>NUCLEOTIDE SEQUENCE [LARGE SCALE GENOMIC DNA]</scope>
    <source>
        <strain evidence="1 2">LMG 31110</strain>
    </source>
</reference>
<dbReference type="AlphaFoldDB" id="A0A5E4YFK5"/>
<sequence>MLIKRFSGLDNQRSRVIITGVPECIGKDSRPSCGGKAAAGAIETAANQASDLSPTLAFFLLVSGGTFKQKLVHLAGPSLAKKIFWGGLWGIAGMLRSIPIIVIDRLASGVRQRPVPTQSLKAAP</sequence>
<proteinExistence type="predicted"/>
<evidence type="ECO:0000313" key="2">
    <source>
        <dbReference type="Proteomes" id="UP000337189"/>
    </source>
</evidence>